<dbReference type="Proteomes" id="UP000094527">
    <property type="component" value="Unassembled WGS sequence"/>
</dbReference>
<organism evidence="3 4">
    <name type="scientific">Orchesella cincta</name>
    <name type="common">Springtail</name>
    <name type="synonym">Podura cincta</name>
    <dbReference type="NCBI Taxonomy" id="48709"/>
    <lineage>
        <taxon>Eukaryota</taxon>
        <taxon>Metazoa</taxon>
        <taxon>Ecdysozoa</taxon>
        <taxon>Arthropoda</taxon>
        <taxon>Hexapoda</taxon>
        <taxon>Collembola</taxon>
        <taxon>Entomobryomorpha</taxon>
        <taxon>Entomobryoidea</taxon>
        <taxon>Orchesellidae</taxon>
        <taxon>Orchesellinae</taxon>
        <taxon>Orchesella</taxon>
    </lineage>
</organism>
<proteinExistence type="predicted"/>
<protein>
    <submittedName>
        <fullName evidence="3">EF-hand calcium-binding domain-containing protein 2</fullName>
    </submittedName>
</protein>
<dbReference type="EMBL" id="LJIJ01000138">
    <property type="protein sequence ID" value="ODN01811.1"/>
    <property type="molecule type" value="Genomic_DNA"/>
</dbReference>
<name>A0A1D2N981_ORCCI</name>
<evidence type="ECO:0000313" key="3">
    <source>
        <dbReference type="EMBL" id="ODN01811.1"/>
    </source>
</evidence>
<dbReference type="PANTHER" id="PTHR46763">
    <property type="entry name" value="DYNEIN REGULATORY COMPLEX PROTEIN 8"/>
    <property type="match status" value="1"/>
</dbReference>
<dbReference type="GO" id="GO:0043226">
    <property type="term" value="C:organelle"/>
    <property type="evidence" value="ECO:0007669"/>
    <property type="project" value="UniProtKB-ARBA"/>
</dbReference>
<reference evidence="3 4" key="1">
    <citation type="journal article" date="2016" name="Genome Biol. Evol.">
        <title>Gene Family Evolution Reflects Adaptation to Soil Environmental Stressors in the Genome of the Collembolan Orchesella cincta.</title>
        <authorList>
            <person name="Faddeeva-Vakhrusheva A."/>
            <person name="Derks M.F."/>
            <person name="Anvar S.Y."/>
            <person name="Agamennone V."/>
            <person name="Suring W."/>
            <person name="Smit S."/>
            <person name="van Straalen N.M."/>
            <person name="Roelofs D."/>
        </authorList>
    </citation>
    <scope>NUCLEOTIDE SEQUENCE [LARGE SCALE GENOMIC DNA]</scope>
    <source>
        <tissue evidence="3">Mixed pool</tissue>
    </source>
</reference>
<dbReference type="OrthoDB" id="10260307at2759"/>
<dbReference type="STRING" id="48709.A0A1D2N981"/>
<feature type="region of interest" description="Disordered" evidence="2">
    <location>
        <begin position="1"/>
        <end position="33"/>
    </location>
</feature>
<gene>
    <name evidence="3" type="ORF">Ocin01_04889</name>
</gene>
<dbReference type="SUPFAM" id="SSF47473">
    <property type="entry name" value="EF-hand"/>
    <property type="match status" value="1"/>
</dbReference>
<feature type="compositionally biased region" description="Acidic residues" evidence="2">
    <location>
        <begin position="13"/>
        <end position="33"/>
    </location>
</feature>
<keyword evidence="4" id="KW-1185">Reference proteome</keyword>
<sequence length="219" mass="25129">MERAMDRERGMEPQEDLGDEDEGDFEGGDDVDEEENYHTVKAANAADLLEYVGNAYTFSPDPFQADIERRVALMFQIFDTSHQRLVDVREVGTMVRSLDLCPTEAEVQEIIGHVEESTTKGVVKLETFVKHISFVIMEGTKYRQRTKEEMMRFFYKLDKEKKGVVDPDRVKAQICKDGEPFTFEEADEMISFAMDKDDGLIHYEQYVDTIVAALSISIL</sequence>
<evidence type="ECO:0000256" key="1">
    <source>
        <dbReference type="ARBA" id="ARBA00022737"/>
    </source>
</evidence>
<dbReference type="PANTHER" id="PTHR46763:SF1">
    <property type="entry name" value="DYNEIN REGULATORY COMPLEX PROTEIN 8"/>
    <property type="match status" value="1"/>
</dbReference>
<dbReference type="Gene3D" id="1.10.238.10">
    <property type="entry name" value="EF-hand"/>
    <property type="match status" value="2"/>
</dbReference>
<feature type="compositionally biased region" description="Basic and acidic residues" evidence="2">
    <location>
        <begin position="1"/>
        <end position="12"/>
    </location>
</feature>
<accession>A0A1D2N981</accession>
<dbReference type="InterPro" id="IPR011992">
    <property type="entry name" value="EF-hand-dom_pair"/>
</dbReference>
<keyword evidence="1" id="KW-0677">Repeat</keyword>
<evidence type="ECO:0000256" key="2">
    <source>
        <dbReference type="SAM" id="MobiDB-lite"/>
    </source>
</evidence>
<evidence type="ECO:0000313" key="4">
    <source>
        <dbReference type="Proteomes" id="UP000094527"/>
    </source>
</evidence>
<comment type="caution">
    <text evidence="3">The sequence shown here is derived from an EMBL/GenBank/DDBJ whole genome shotgun (WGS) entry which is preliminary data.</text>
</comment>
<dbReference type="AlphaFoldDB" id="A0A1D2N981"/>
<dbReference type="FunFam" id="1.10.238.10:FF:000178">
    <property type="entry name" value="Calmodulin-2 A"/>
    <property type="match status" value="1"/>
</dbReference>